<evidence type="ECO:0000256" key="3">
    <source>
        <dbReference type="ARBA" id="ARBA00022490"/>
    </source>
</evidence>
<dbReference type="InterPro" id="IPR033544">
    <property type="entry name" value="NR0B1/2"/>
</dbReference>
<evidence type="ECO:0000313" key="4">
    <source>
        <dbReference type="EMBL" id="KAJ8410050.1"/>
    </source>
</evidence>
<evidence type="ECO:0000313" key="5">
    <source>
        <dbReference type="Proteomes" id="UP001221898"/>
    </source>
</evidence>
<dbReference type="GO" id="GO:0005634">
    <property type="term" value="C:nucleus"/>
    <property type="evidence" value="ECO:0007669"/>
    <property type="project" value="UniProtKB-SubCell"/>
</dbReference>
<proteinExistence type="predicted"/>
<sequence length="97" mass="10892">MAFFGGCHCLGDRRQNSILYSILKNDNQTEQHAPRRPGVVLQQQACSCGSKKKVALRCPQITCKAASAVLIWRGYSVYTTSTDCRAKRTRHLMNMSK</sequence>
<dbReference type="GO" id="GO:0000122">
    <property type="term" value="P:negative regulation of transcription by RNA polymerase II"/>
    <property type="evidence" value="ECO:0007669"/>
    <property type="project" value="TreeGrafter"/>
</dbReference>
<reference evidence="4" key="1">
    <citation type="journal article" date="2023" name="Science">
        <title>Genome structures resolve the early diversification of teleost fishes.</title>
        <authorList>
            <person name="Parey E."/>
            <person name="Louis A."/>
            <person name="Montfort J."/>
            <person name="Bouchez O."/>
            <person name="Roques C."/>
            <person name="Iampietro C."/>
            <person name="Lluch J."/>
            <person name="Castinel A."/>
            <person name="Donnadieu C."/>
            <person name="Desvignes T."/>
            <person name="Floi Bucao C."/>
            <person name="Jouanno E."/>
            <person name="Wen M."/>
            <person name="Mejri S."/>
            <person name="Dirks R."/>
            <person name="Jansen H."/>
            <person name="Henkel C."/>
            <person name="Chen W.J."/>
            <person name="Zahm M."/>
            <person name="Cabau C."/>
            <person name="Klopp C."/>
            <person name="Thompson A.W."/>
            <person name="Robinson-Rechavi M."/>
            <person name="Braasch I."/>
            <person name="Lecointre G."/>
            <person name="Bobe J."/>
            <person name="Postlethwait J.H."/>
            <person name="Berthelot C."/>
            <person name="Roest Crollius H."/>
            <person name="Guiguen Y."/>
        </authorList>
    </citation>
    <scope>NUCLEOTIDE SEQUENCE</scope>
    <source>
        <strain evidence="4">NC1722</strain>
    </source>
</reference>
<organism evidence="4 5">
    <name type="scientific">Aldrovandia affinis</name>
    <dbReference type="NCBI Taxonomy" id="143900"/>
    <lineage>
        <taxon>Eukaryota</taxon>
        <taxon>Metazoa</taxon>
        <taxon>Chordata</taxon>
        <taxon>Craniata</taxon>
        <taxon>Vertebrata</taxon>
        <taxon>Euteleostomi</taxon>
        <taxon>Actinopterygii</taxon>
        <taxon>Neopterygii</taxon>
        <taxon>Teleostei</taxon>
        <taxon>Notacanthiformes</taxon>
        <taxon>Halosauridae</taxon>
        <taxon>Aldrovandia</taxon>
    </lineage>
</organism>
<dbReference type="Proteomes" id="UP001221898">
    <property type="component" value="Unassembled WGS sequence"/>
</dbReference>
<evidence type="ECO:0000256" key="2">
    <source>
        <dbReference type="ARBA" id="ARBA00004496"/>
    </source>
</evidence>
<comment type="caution">
    <text evidence="4">The sequence shown here is derived from an EMBL/GenBank/DDBJ whole genome shotgun (WGS) entry which is preliminary data.</text>
</comment>
<dbReference type="EMBL" id="JAINUG010000028">
    <property type="protein sequence ID" value="KAJ8410050.1"/>
    <property type="molecule type" value="Genomic_DNA"/>
</dbReference>
<keyword evidence="5" id="KW-1185">Reference proteome</keyword>
<dbReference type="GO" id="GO:0003714">
    <property type="term" value="F:transcription corepressor activity"/>
    <property type="evidence" value="ECO:0007669"/>
    <property type="project" value="TreeGrafter"/>
</dbReference>
<comment type="subcellular location">
    <subcellularLocation>
        <location evidence="2">Cytoplasm</location>
    </subcellularLocation>
    <subcellularLocation>
        <location evidence="1">Nucleus</location>
    </subcellularLocation>
</comment>
<gene>
    <name evidence="4" type="ORF">AAFF_G00210910</name>
</gene>
<dbReference type="PANTHER" id="PTHR24081:SF1">
    <property type="entry name" value="NUCLEAR RECEPTOR SUBFAMILY 0 GROUP B MEMBER 1"/>
    <property type="match status" value="1"/>
</dbReference>
<accession>A0AAD7SWP9</accession>
<evidence type="ECO:0000256" key="1">
    <source>
        <dbReference type="ARBA" id="ARBA00004123"/>
    </source>
</evidence>
<keyword evidence="3" id="KW-0963">Cytoplasm</keyword>
<name>A0AAD7SWP9_9TELE</name>
<protein>
    <submittedName>
        <fullName evidence="4">Uncharacterized protein</fullName>
    </submittedName>
</protein>
<dbReference type="AlphaFoldDB" id="A0AAD7SWP9"/>
<dbReference type="GO" id="GO:0005737">
    <property type="term" value="C:cytoplasm"/>
    <property type="evidence" value="ECO:0007669"/>
    <property type="project" value="UniProtKB-SubCell"/>
</dbReference>
<dbReference type="PANTHER" id="PTHR24081">
    <property type="entry name" value="NUCLEAR RECEPTOR SUBFAMILY 0 GROUP B"/>
    <property type="match status" value="1"/>
</dbReference>